<evidence type="ECO:0000256" key="8">
    <source>
        <dbReference type="ARBA" id="ARBA00066766"/>
    </source>
</evidence>
<evidence type="ECO:0000256" key="2">
    <source>
        <dbReference type="ARBA" id="ARBA00022763"/>
    </source>
</evidence>
<sequence>MQRCSWVSQDPLYIAYHDEEWGVPVFDGQKLFEKLCLEGQQAGLSWITVLKKREAYRQCFHQFAPEKVAAMTDADVERLLQNPGLIRHRGKLQAIINNAKAYLAMRENGEDFADFIWSFVNHAPVINHYSLKDVAGLPASTPTSDAMAKALKKRGFKFVGTTICYAYMQSMGLINDHMIECFCHPEHGA</sequence>
<evidence type="ECO:0000256" key="7">
    <source>
        <dbReference type="ARBA" id="ARBA00057608"/>
    </source>
</evidence>
<dbReference type="Proteomes" id="UP001058124">
    <property type="component" value="Unassembled WGS sequence"/>
</dbReference>
<dbReference type="InterPro" id="IPR052891">
    <property type="entry name" value="DNA-3mA_glycosylase"/>
</dbReference>
<name>A0AAV5N154_9GAMM</name>
<feature type="binding site" evidence="9">
    <location>
        <position position="17"/>
    </location>
    <ligand>
        <name>Zn(2+)</name>
        <dbReference type="ChEBI" id="CHEBI:29105"/>
    </ligand>
</feature>
<evidence type="ECO:0000256" key="4">
    <source>
        <dbReference type="ARBA" id="ARBA00022833"/>
    </source>
</evidence>
<keyword evidence="11" id="KW-1185">Reference proteome</keyword>
<dbReference type="Pfam" id="PF03352">
    <property type="entry name" value="Adenine_glyco"/>
    <property type="match status" value="1"/>
</dbReference>
<comment type="catalytic activity">
    <reaction evidence="6">
        <text>Hydrolysis of alkylated DNA, releasing 3-methyladenine.</text>
        <dbReference type="EC" id="3.2.2.20"/>
    </reaction>
</comment>
<dbReference type="InterPro" id="IPR005019">
    <property type="entry name" value="Adenine_glyco"/>
</dbReference>
<dbReference type="NCBIfam" id="TIGR00624">
    <property type="entry name" value="tag"/>
    <property type="match status" value="1"/>
</dbReference>
<dbReference type="InterPro" id="IPR011257">
    <property type="entry name" value="DNA_glycosylase"/>
</dbReference>
<feature type="binding site" evidence="9">
    <location>
        <position position="4"/>
    </location>
    <ligand>
        <name>Zn(2+)</name>
        <dbReference type="ChEBI" id="CHEBI:29105"/>
    </ligand>
</feature>
<evidence type="ECO:0000256" key="5">
    <source>
        <dbReference type="ARBA" id="ARBA00023204"/>
    </source>
</evidence>
<dbReference type="AlphaFoldDB" id="A0AAV5N154"/>
<comment type="caution">
    <text evidence="10">The sequence shown here is derived from an EMBL/GenBank/DDBJ whole genome shotgun (WGS) entry which is preliminary data.</text>
</comment>
<dbReference type="RefSeq" id="WP_027273775.1">
    <property type="nucleotide sequence ID" value="NZ_BRLH01000003.1"/>
</dbReference>
<evidence type="ECO:0000256" key="3">
    <source>
        <dbReference type="ARBA" id="ARBA00022801"/>
    </source>
</evidence>
<dbReference type="Gene3D" id="1.10.340.30">
    <property type="entry name" value="Hypothetical protein, domain 2"/>
    <property type="match status" value="1"/>
</dbReference>
<keyword evidence="4 9" id="KW-0862">Zinc</keyword>
<feature type="binding site" evidence="9">
    <location>
        <position position="181"/>
    </location>
    <ligand>
        <name>Zn(2+)</name>
        <dbReference type="ChEBI" id="CHEBI:29105"/>
    </ligand>
</feature>
<accession>A0AAV5N154</accession>
<protein>
    <recommendedName>
        <fullName evidence="8">DNA-3-methyladenine glycosylase I</fullName>
        <ecNumber evidence="8">3.2.2.20</ecNumber>
    </recommendedName>
</protein>
<evidence type="ECO:0000313" key="11">
    <source>
        <dbReference type="Proteomes" id="UP001058124"/>
    </source>
</evidence>
<dbReference type="PANTHER" id="PTHR30037:SF4">
    <property type="entry name" value="DNA-3-METHYLADENINE GLYCOSYLASE I"/>
    <property type="match status" value="1"/>
</dbReference>
<reference evidence="10" key="1">
    <citation type="submission" date="2022-06" db="EMBL/GenBank/DDBJ databases">
        <title>Draft genome sequences of Leminorella grimontii str. JCM5902.</title>
        <authorList>
            <person name="Wakabayashi Y."/>
            <person name="Kojima K."/>
        </authorList>
    </citation>
    <scope>NUCLEOTIDE SEQUENCE</scope>
    <source>
        <strain evidence="10">JCM 5902</strain>
    </source>
</reference>
<keyword evidence="3" id="KW-0378">Hydrolase</keyword>
<comment type="function">
    <text evidence="7">Hydrolysis of the deoxyribose N-glycosidic bond to excise 3-methyladenine from the damaged DNA polymer formed by alkylation lesions.</text>
</comment>
<evidence type="ECO:0000256" key="1">
    <source>
        <dbReference type="ARBA" id="ARBA00022723"/>
    </source>
</evidence>
<evidence type="ECO:0000313" key="10">
    <source>
        <dbReference type="EMBL" id="GKX55828.1"/>
    </source>
</evidence>
<evidence type="ECO:0000256" key="9">
    <source>
        <dbReference type="PIRSR" id="PIRSR604597-1"/>
    </source>
</evidence>
<dbReference type="GO" id="GO:0006284">
    <property type="term" value="P:base-excision repair"/>
    <property type="evidence" value="ECO:0007669"/>
    <property type="project" value="InterPro"/>
</dbReference>
<gene>
    <name evidence="10" type="ORF">SOASR030_19400</name>
</gene>
<evidence type="ECO:0000256" key="6">
    <source>
        <dbReference type="ARBA" id="ARBA00052558"/>
    </source>
</evidence>
<dbReference type="FunFam" id="1.10.340.30:FF:000009">
    <property type="entry name" value="DNA-3-methyladenine glycosylase I"/>
    <property type="match status" value="1"/>
</dbReference>
<feature type="binding site" evidence="9">
    <location>
        <position position="177"/>
    </location>
    <ligand>
        <name>Zn(2+)</name>
        <dbReference type="ChEBI" id="CHEBI:29105"/>
    </ligand>
</feature>
<dbReference type="SUPFAM" id="SSF48150">
    <property type="entry name" value="DNA-glycosylase"/>
    <property type="match status" value="1"/>
</dbReference>
<dbReference type="GO" id="GO:0046872">
    <property type="term" value="F:metal ion binding"/>
    <property type="evidence" value="ECO:0007669"/>
    <property type="project" value="UniProtKB-KW"/>
</dbReference>
<keyword evidence="2" id="KW-0227">DNA damage</keyword>
<dbReference type="EMBL" id="BRLH01000003">
    <property type="protein sequence ID" value="GKX55828.1"/>
    <property type="molecule type" value="Genomic_DNA"/>
</dbReference>
<keyword evidence="5" id="KW-0234">DNA repair</keyword>
<organism evidence="10 11">
    <name type="scientific">Leminorella grimontii</name>
    <dbReference type="NCBI Taxonomy" id="82981"/>
    <lineage>
        <taxon>Bacteria</taxon>
        <taxon>Pseudomonadati</taxon>
        <taxon>Pseudomonadota</taxon>
        <taxon>Gammaproteobacteria</taxon>
        <taxon>Enterobacterales</taxon>
        <taxon>Budviciaceae</taxon>
        <taxon>Leminorella</taxon>
    </lineage>
</organism>
<dbReference type="PANTHER" id="PTHR30037">
    <property type="entry name" value="DNA-3-METHYLADENINE GLYCOSYLASE 1"/>
    <property type="match status" value="1"/>
</dbReference>
<keyword evidence="1 9" id="KW-0479">Metal-binding</keyword>
<dbReference type="GO" id="GO:0008725">
    <property type="term" value="F:DNA-3-methyladenine glycosylase activity"/>
    <property type="evidence" value="ECO:0007669"/>
    <property type="project" value="UniProtKB-EC"/>
</dbReference>
<dbReference type="InterPro" id="IPR004597">
    <property type="entry name" value="Tag"/>
</dbReference>
<proteinExistence type="predicted"/>
<dbReference type="EC" id="3.2.2.20" evidence="8"/>